<dbReference type="EMBL" id="CP038449">
    <property type="protein sequence ID" value="QJT41304.1"/>
    <property type="molecule type" value="Genomic_DNA"/>
</dbReference>
<keyword evidence="2" id="KW-1185">Reference proteome</keyword>
<accession>A0ABX6NZP3</accession>
<evidence type="ECO:0000313" key="1">
    <source>
        <dbReference type="EMBL" id="QJT41304.1"/>
    </source>
</evidence>
<reference evidence="1 2" key="1">
    <citation type="submission" date="2019-03" db="EMBL/GenBank/DDBJ databases">
        <title>Novel transposon Tn6433 accelerates the dissemination of tet(E) in Aeromonas from aerobic biofilm under oxytetracycline stress.</title>
        <authorList>
            <person name="Shi Y."/>
            <person name="Tian Z."/>
            <person name="Zhang Y."/>
            <person name="Zhang H."/>
            <person name="Yang M."/>
        </authorList>
    </citation>
    <scope>NUCLEOTIDE SEQUENCE [LARGE SCALE GENOMIC DNA]</scope>
    <source>
        <strain evidence="1 2">R50-22</strain>
        <plasmid evidence="2">paeme5</plasmid>
    </source>
</reference>
<dbReference type="Proteomes" id="UP000502657">
    <property type="component" value="Plasmid pAeme5"/>
</dbReference>
<proteinExistence type="predicted"/>
<gene>
    <name evidence="1" type="ORF">E4188_22670</name>
</gene>
<dbReference type="RefSeq" id="WP_171270137.1">
    <property type="nucleotide sequence ID" value="NZ_CP038446.1"/>
</dbReference>
<organism evidence="1 2">
    <name type="scientific">Aeromonas media</name>
    <dbReference type="NCBI Taxonomy" id="651"/>
    <lineage>
        <taxon>Bacteria</taxon>
        <taxon>Pseudomonadati</taxon>
        <taxon>Pseudomonadota</taxon>
        <taxon>Gammaproteobacteria</taxon>
        <taxon>Aeromonadales</taxon>
        <taxon>Aeromonadaceae</taxon>
        <taxon>Aeromonas</taxon>
    </lineage>
</organism>
<keyword evidence="1" id="KW-0614">Plasmid</keyword>
<name>A0ABX6NZP3_AERME</name>
<geneLocation type="plasmid" evidence="2">
    <name>paeme5</name>
</geneLocation>
<protein>
    <submittedName>
        <fullName evidence="1">Uncharacterized protein</fullName>
    </submittedName>
</protein>
<sequence length="79" mass="8689">MASTTAIHQSDLAIVRTWGSQGQTAVLDADGELFETFPPEMTDEQIRFCIGLINRHYDLGVRLGEARKANQIKSALGIN</sequence>
<evidence type="ECO:0000313" key="2">
    <source>
        <dbReference type="Proteomes" id="UP000502657"/>
    </source>
</evidence>